<dbReference type="EMBL" id="LS483250">
    <property type="protein sequence ID" value="SQD78285.1"/>
    <property type="molecule type" value="Genomic_DNA"/>
</dbReference>
<reference evidence="3" key="1">
    <citation type="submission" date="2018-05" db="EMBL/GenBank/DDBJ databases">
        <authorList>
            <person name="Cea G.-C."/>
            <person name="William W."/>
        </authorList>
    </citation>
    <scope>NUCLEOTIDE SEQUENCE [LARGE SCALE GENOMIC DNA]</scope>
    <source>
        <strain evidence="3">DB21MT 5</strain>
    </source>
</reference>
<dbReference type="RefSeq" id="WP_112714339.1">
    <property type="nucleotide sequence ID" value="NZ_LS483250.1"/>
</dbReference>
<proteinExistence type="predicted"/>
<keyword evidence="1" id="KW-1133">Transmembrane helix</keyword>
<evidence type="ECO:0000313" key="3">
    <source>
        <dbReference type="Proteomes" id="UP000250163"/>
    </source>
</evidence>
<feature type="transmembrane region" description="Helical" evidence="1">
    <location>
        <begin position="27"/>
        <end position="46"/>
    </location>
</feature>
<protein>
    <submittedName>
        <fullName evidence="2">Uncharacterized protein</fullName>
    </submittedName>
</protein>
<dbReference type="OrthoDB" id="5855280at2"/>
<organism evidence="2 3">
    <name type="scientific">Moritella yayanosii</name>
    <dbReference type="NCBI Taxonomy" id="69539"/>
    <lineage>
        <taxon>Bacteria</taxon>
        <taxon>Pseudomonadati</taxon>
        <taxon>Pseudomonadota</taxon>
        <taxon>Gammaproteobacteria</taxon>
        <taxon>Alteromonadales</taxon>
        <taxon>Moritellaceae</taxon>
        <taxon>Moritella</taxon>
    </lineage>
</organism>
<dbReference type="KEGG" id="mya:MORIYA_1807"/>
<dbReference type="Proteomes" id="UP000250163">
    <property type="component" value="Chromosome MORIYA"/>
</dbReference>
<keyword evidence="1" id="KW-0812">Transmembrane</keyword>
<evidence type="ECO:0000313" key="2">
    <source>
        <dbReference type="EMBL" id="SQD78285.1"/>
    </source>
</evidence>
<dbReference type="AlphaFoldDB" id="A0A330LW42"/>
<feature type="transmembrane region" description="Helical" evidence="1">
    <location>
        <begin position="53"/>
        <end position="72"/>
    </location>
</feature>
<accession>A0A330LW42</accession>
<evidence type="ECO:0000256" key="1">
    <source>
        <dbReference type="SAM" id="Phobius"/>
    </source>
</evidence>
<sequence length="84" mass="9436">MIVATLAVGIHIQMTNAGVSYPQWFDQPIWVPLSLFILQNMGILWLSERIKEWRTSLSFIGVAVSAAIVYLTRKQRSGTIYPAA</sequence>
<keyword evidence="1" id="KW-0472">Membrane</keyword>
<gene>
    <name evidence="2" type="ORF">MORIYA_1807</name>
</gene>
<keyword evidence="3" id="KW-1185">Reference proteome</keyword>
<name>A0A330LW42_9GAMM</name>